<keyword evidence="5" id="KW-0560">Oxidoreductase</keyword>
<proteinExistence type="inferred from homology"/>
<feature type="domain" description="Alcohol dehydrogenase-like N-terminal" evidence="7">
    <location>
        <begin position="69"/>
        <end position="102"/>
    </location>
</feature>
<reference evidence="8" key="1">
    <citation type="submission" date="2020-02" db="EMBL/GenBank/DDBJ databases">
        <authorList>
            <person name="Meier V. D."/>
        </authorList>
    </citation>
    <scope>NUCLEOTIDE SEQUENCE</scope>
    <source>
        <strain evidence="8">AVDCRST_MAG86</strain>
    </source>
</reference>
<evidence type="ECO:0000256" key="4">
    <source>
        <dbReference type="ARBA" id="ARBA00022833"/>
    </source>
</evidence>
<dbReference type="SUPFAM" id="SSF51735">
    <property type="entry name" value="NAD(P)-binding Rossmann-fold domains"/>
    <property type="match status" value="1"/>
</dbReference>
<evidence type="ECO:0000256" key="3">
    <source>
        <dbReference type="ARBA" id="ARBA00022723"/>
    </source>
</evidence>
<evidence type="ECO:0000256" key="2">
    <source>
        <dbReference type="ARBA" id="ARBA00008072"/>
    </source>
</evidence>
<dbReference type="Pfam" id="PF08240">
    <property type="entry name" value="ADH_N"/>
    <property type="match status" value="1"/>
</dbReference>
<dbReference type="AlphaFoldDB" id="A0A6J4VBU3"/>
<dbReference type="PANTHER" id="PTHR43350">
    <property type="entry name" value="NAD-DEPENDENT ALCOHOL DEHYDROGENASE"/>
    <property type="match status" value="1"/>
</dbReference>
<feature type="domain" description="Alcohol dehydrogenase-like C-terminal" evidence="6">
    <location>
        <begin position="165"/>
        <end position="279"/>
    </location>
</feature>
<dbReference type="EMBL" id="CADCWP010000162">
    <property type="protein sequence ID" value="CAA9574285.1"/>
    <property type="molecule type" value="Genomic_DNA"/>
</dbReference>
<dbReference type="Pfam" id="PF00107">
    <property type="entry name" value="ADH_zinc_N"/>
    <property type="match status" value="1"/>
</dbReference>
<evidence type="ECO:0000313" key="8">
    <source>
        <dbReference type="EMBL" id="CAA9574285.1"/>
    </source>
</evidence>
<keyword evidence="3" id="KW-0479">Metal-binding</keyword>
<dbReference type="Gene3D" id="3.40.50.720">
    <property type="entry name" value="NAD(P)-binding Rossmann-like Domain"/>
    <property type="match status" value="1"/>
</dbReference>
<dbReference type="GO" id="GO:0046872">
    <property type="term" value="F:metal ion binding"/>
    <property type="evidence" value="ECO:0007669"/>
    <property type="project" value="UniProtKB-KW"/>
</dbReference>
<organism evidence="8">
    <name type="scientific">uncultured Truepera sp</name>
    <dbReference type="NCBI Taxonomy" id="543023"/>
    <lineage>
        <taxon>Bacteria</taxon>
        <taxon>Thermotogati</taxon>
        <taxon>Deinococcota</taxon>
        <taxon>Deinococci</taxon>
        <taxon>Trueperales</taxon>
        <taxon>Trueperaceae</taxon>
        <taxon>Truepera</taxon>
        <taxon>environmental samples</taxon>
    </lineage>
</organism>
<dbReference type="InterPro" id="IPR013149">
    <property type="entry name" value="ADH-like_C"/>
</dbReference>
<dbReference type="InterPro" id="IPR013154">
    <property type="entry name" value="ADH-like_N"/>
</dbReference>
<dbReference type="CDD" id="cd08255">
    <property type="entry name" value="2-desacetyl-2-hydroxyethyl_bacteriochlorophyllide_like"/>
    <property type="match status" value="1"/>
</dbReference>
<keyword evidence="4" id="KW-0862">Zinc</keyword>
<evidence type="ECO:0000256" key="1">
    <source>
        <dbReference type="ARBA" id="ARBA00001947"/>
    </source>
</evidence>
<dbReference type="Gene3D" id="3.90.180.10">
    <property type="entry name" value="Medium-chain alcohol dehydrogenases, catalytic domain"/>
    <property type="match status" value="2"/>
</dbReference>
<evidence type="ECO:0000259" key="7">
    <source>
        <dbReference type="Pfam" id="PF08240"/>
    </source>
</evidence>
<accession>A0A6J4VBU3</accession>
<dbReference type="SUPFAM" id="SSF50129">
    <property type="entry name" value="GroES-like"/>
    <property type="match status" value="1"/>
</dbReference>
<dbReference type="InterPro" id="IPR011032">
    <property type="entry name" value="GroES-like_sf"/>
</dbReference>
<dbReference type="GO" id="GO:0016491">
    <property type="term" value="F:oxidoreductase activity"/>
    <property type="evidence" value="ECO:0007669"/>
    <property type="project" value="UniProtKB-KW"/>
</dbReference>
<sequence>MPRELLVTRPFEITLSPYDEPPLKAGEVRTEAVLSALSHGTEVSLYRGTAPFHERAFDPELRLFRPAETAQSYPTRLGYEWVGRVTEVASDVTGFAVGDPVHLPLPHRETHTFAAAEMAAIGVEPLVDLEPERAALLQSTGIALQAVHDARVKVGDVVVIFGLGALGLLAVQLARLAGAAVVVAVDPLAARRSLAEKTGATLTLDPTAEDVGLRLREWGGADVAVEFSGVYAALHEAIRSVRVAGLVVAAGFYQGGGAALRLGEEWHHNRVTMRSSQRGWGNPHRDAPAWDRARLRRTSVRLLVTGALDVSAFVTHRFPFARAADAYALVDGHPEEVLKVVLEYS</sequence>
<comment type="cofactor">
    <cofactor evidence="1">
        <name>Zn(2+)</name>
        <dbReference type="ChEBI" id="CHEBI:29105"/>
    </cofactor>
</comment>
<dbReference type="InterPro" id="IPR036291">
    <property type="entry name" value="NAD(P)-bd_dom_sf"/>
</dbReference>
<evidence type="ECO:0000259" key="6">
    <source>
        <dbReference type="Pfam" id="PF00107"/>
    </source>
</evidence>
<comment type="similarity">
    <text evidence="2">Belongs to the zinc-containing alcohol dehydrogenase family.</text>
</comment>
<gene>
    <name evidence="8" type="ORF">AVDCRST_MAG86-2003</name>
</gene>
<evidence type="ECO:0000256" key="5">
    <source>
        <dbReference type="ARBA" id="ARBA00023002"/>
    </source>
</evidence>
<dbReference type="PANTHER" id="PTHR43350:SF19">
    <property type="entry name" value="D-GULOSIDE 3-DEHYDROGENASE"/>
    <property type="match status" value="1"/>
</dbReference>
<protein>
    <submittedName>
        <fullName evidence="8">Uncharacterized protein</fullName>
    </submittedName>
</protein>
<name>A0A6J4VBU3_9DEIN</name>